<name>A0ABN9XTM5_9DINO</name>
<feature type="region of interest" description="Disordered" evidence="1">
    <location>
        <begin position="444"/>
        <end position="463"/>
    </location>
</feature>
<keyword evidence="3" id="KW-1185">Reference proteome</keyword>
<feature type="compositionally biased region" description="Basic and acidic residues" evidence="1">
    <location>
        <begin position="297"/>
        <end position="311"/>
    </location>
</feature>
<accession>A0ABN9XTM5</accession>
<sequence length="480" mass="51519">PARRRRRRRGPPAACPPAPPRSTTAPRGAAGSPLGDRGLRRGEGHVRAGYTADGPPGQGPGRACRAAGGCGVAGRAHAADTGAGRRPGLRGEMEHTAAGTPSMRQQLEQARATSRDGLQAAEEWKRRHDRLFAEHEGLRAEHARLRAENDDLLYVAELARAEVERSEEERAGLREALAGAEADSMEHRSPQKHGLRSPAPPSEATETTAAPASTMSPPSARRVVRDFGWEPSKDMDPLDEIPFGYGSRGAQSPPRDQLGFSSRQDRSWLNDKYVEAQAHRWRCAGSSVYEAGAPQRDAADASEKRAFDEALRSPGLETPPPKMRVAFTDRSVRLADDRRRSWLLSRKEPPVDGPEPPRGREKPPGPPLAAPAGAASGTSARGEPFVRMYNREEGAVGMRSPSPQFARRDSGMASKLIHNAGGMTGTAPEGSGGLRDDRVFLRSMGPKSRGHYNPASPRGVSPRALLADGAAGCYTPAERC</sequence>
<feature type="compositionally biased region" description="Basic and acidic residues" evidence="1">
    <location>
        <begin position="37"/>
        <end position="46"/>
    </location>
</feature>
<proteinExistence type="predicted"/>
<feature type="compositionally biased region" description="Polar residues" evidence="1">
    <location>
        <begin position="102"/>
        <end position="112"/>
    </location>
</feature>
<reference evidence="2" key="1">
    <citation type="submission" date="2023-10" db="EMBL/GenBank/DDBJ databases">
        <authorList>
            <person name="Chen Y."/>
            <person name="Shah S."/>
            <person name="Dougan E. K."/>
            <person name="Thang M."/>
            <person name="Chan C."/>
        </authorList>
    </citation>
    <scope>NUCLEOTIDE SEQUENCE [LARGE SCALE GENOMIC DNA]</scope>
</reference>
<dbReference type="EMBL" id="CAUYUJ010021222">
    <property type="protein sequence ID" value="CAK0903399.1"/>
    <property type="molecule type" value="Genomic_DNA"/>
</dbReference>
<gene>
    <name evidence="2" type="ORF">PCOR1329_LOCUS79734</name>
</gene>
<protein>
    <submittedName>
        <fullName evidence="2">Uncharacterized protein</fullName>
    </submittedName>
</protein>
<organism evidence="2 3">
    <name type="scientific">Prorocentrum cordatum</name>
    <dbReference type="NCBI Taxonomy" id="2364126"/>
    <lineage>
        <taxon>Eukaryota</taxon>
        <taxon>Sar</taxon>
        <taxon>Alveolata</taxon>
        <taxon>Dinophyceae</taxon>
        <taxon>Prorocentrales</taxon>
        <taxon>Prorocentraceae</taxon>
        <taxon>Prorocentrum</taxon>
    </lineage>
</organism>
<feature type="compositionally biased region" description="Low complexity" evidence="1">
    <location>
        <begin position="21"/>
        <end position="30"/>
    </location>
</feature>
<evidence type="ECO:0000313" key="3">
    <source>
        <dbReference type="Proteomes" id="UP001189429"/>
    </source>
</evidence>
<comment type="caution">
    <text evidence="2">The sequence shown here is derived from an EMBL/GenBank/DDBJ whole genome shotgun (WGS) entry which is preliminary data.</text>
</comment>
<feature type="non-terminal residue" evidence="2">
    <location>
        <position position="480"/>
    </location>
</feature>
<feature type="compositionally biased region" description="Basic and acidic residues" evidence="1">
    <location>
        <begin position="330"/>
        <end position="363"/>
    </location>
</feature>
<evidence type="ECO:0000256" key="1">
    <source>
        <dbReference type="SAM" id="MobiDB-lite"/>
    </source>
</evidence>
<feature type="region of interest" description="Disordered" evidence="1">
    <location>
        <begin position="290"/>
        <end position="437"/>
    </location>
</feature>
<dbReference type="Proteomes" id="UP001189429">
    <property type="component" value="Unassembled WGS sequence"/>
</dbReference>
<feature type="non-terminal residue" evidence="2">
    <location>
        <position position="1"/>
    </location>
</feature>
<evidence type="ECO:0000313" key="2">
    <source>
        <dbReference type="EMBL" id="CAK0903399.1"/>
    </source>
</evidence>
<feature type="compositionally biased region" description="Low complexity" evidence="1">
    <location>
        <begin position="202"/>
        <end position="220"/>
    </location>
</feature>
<feature type="compositionally biased region" description="Basic residues" evidence="1">
    <location>
        <begin position="1"/>
        <end position="10"/>
    </location>
</feature>
<feature type="region of interest" description="Disordered" evidence="1">
    <location>
        <begin position="1"/>
        <end position="120"/>
    </location>
</feature>
<feature type="compositionally biased region" description="Basic and acidic residues" evidence="1">
    <location>
        <begin position="161"/>
        <end position="173"/>
    </location>
</feature>
<feature type="region of interest" description="Disordered" evidence="1">
    <location>
        <begin position="161"/>
        <end position="266"/>
    </location>
</feature>
<feature type="compositionally biased region" description="Basic and acidic residues" evidence="1">
    <location>
        <begin position="223"/>
        <end position="236"/>
    </location>
</feature>